<keyword evidence="3" id="KW-1185">Reference proteome</keyword>
<gene>
    <name evidence="2" type="ORF">GJ688_13805</name>
</gene>
<dbReference type="EMBL" id="WNKU01000018">
    <property type="protein sequence ID" value="MTV50046.1"/>
    <property type="molecule type" value="Genomic_DNA"/>
</dbReference>
<sequence>MTYKLEFDGRDIYLRLRGHITVLNSRRLREELLDFIDHGQYFIHIDMTEVDFIDGIALGALVSILRRTKEYGGNVFIIKPRSFIREIFNLTRLNEVFEIR</sequence>
<dbReference type="AlphaFoldDB" id="A0A6I3SMP5"/>
<dbReference type="CDD" id="cd07043">
    <property type="entry name" value="STAS_anti-anti-sigma_factors"/>
    <property type="match status" value="1"/>
</dbReference>
<evidence type="ECO:0000313" key="2">
    <source>
        <dbReference type="EMBL" id="MTV50046.1"/>
    </source>
</evidence>
<dbReference type="GO" id="GO:0043856">
    <property type="term" value="F:anti-sigma factor antagonist activity"/>
    <property type="evidence" value="ECO:0007669"/>
    <property type="project" value="TreeGrafter"/>
</dbReference>
<feature type="domain" description="STAS" evidence="1">
    <location>
        <begin position="14"/>
        <end position="100"/>
    </location>
</feature>
<dbReference type="PANTHER" id="PTHR33495">
    <property type="entry name" value="ANTI-SIGMA FACTOR ANTAGONIST TM_1081-RELATED-RELATED"/>
    <property type="match status" value="1"/>
</dbReference>
<dbReference type="Gene3D" id="3.30.750.24">
    <property type="entry name" value="STAS domain"/>
    <property type="match status" value="1"/>
</dbReference>
<dbReference type="Pfam" id="PF01740">
    <property type="entry name" value="STAS"/>
    <property type="match status" value="1"/>
</dbReference>
<dbReference type="PANTHER" id="PTHR33495:SF2">
    <property type="entry name" value="ANTI-SIGMA FACTOR ANTAGONIST TM_1081-RELATED"/>
    <property type="match status" value="1"/>
</dbReference>
<dbReference type="PROSITE" id="PS50801">
    <property type="entry name" value="STAS"/>
    <property type="match status" value="1"/>
</dbReference>
<dbReference type="InterPro" id="IPR036513">
    <property type="entry name" value="STAS_dom_sf"/>
</dbReference>
<accession>A0A6I3SMP5</accession>
<evidence type="ECO:0000313" key="3">
    <source>
        <dbReference type="Proteomes" id="UP000430670"/>
    </source>
</evidence>
<proteinExistence type="predicted"/>
<organism evidence="2 3">
    <name type="scientific">Heliobacterium mobile</name>
    <name type="common">Heliobacillus mobilis</name>
    <dbReference type="NCBI Taxonomy" id="28064"/>
    <lineage>
        <taxon>Bacteria</taxon>
        <taxon>Bacillati</taxon>
        <taxon>Bacillota</taxon>
        <taxon>Clostridia</taxon>
        <taxon>Eubacteriales</taxon>
        <taxon>Heliobacteriaceae</taxon>
        <taxon>Heliobacterium</taxon>
    </lineage>
</organism>
<dbReference type="OrthoDB" id="9793697at2"/>
<comment type="caution">
    <text evidence="2">The sequence shown here is derived from an EMBL/GenBank/DDBJ whole genome shotgun (WGS) entry which is preliminary data.</text>
</comment>
<dbReference type="RefSeq" id="WP_155477137.1">
    <property type="nucleotide sequence ID" value="NZ_WNKU01000018.1"/>
</dbReference>
<evidence type="ECO:0000259" key="1">
    <source>
        <dbReference type="PROSITE" id="PS50801"/>
    </source>
</evidence>
<reference evidence="2 3" key="1">
    <citation type="submission" date="2019-11" db="EMBL/GenBank/DDBJ databases">
        <title>Whole-genome sequence of a the green, strictly anaerobic photosynthetic bacterium Heliobacillus mobilis DSM 6151.</title>
        <authorList>
            <person name="Kyndt J.A."/>
            <person name="Meyer T.E."/>
        </authorList>
    </citation>
    <scope>NUCLEOTIDE SEQUENCE [LARGE SCALE GENOMIC DNA]</scope>
    <source>
        <strain evidence="2 3">DSM 6151</strain>
    </source>
</reference>
<protein>
    <submittedName>
        <fullName evidence="2">STAS domain-containing protein</fullName>
    </submittedName>
</protein>
<dbReference type="SUPFAM" id="SSF52091">
    <property type="entry name" value="SpoIIaa-like"/>
    <property type="match status" value="1"/>
</dbReference>
<dbReference type="InterPro" id="IPR002645">
    <property type="entry name" value="STAS_dom"/>
</dbReference>
<dbReference type="Proteomes" id="UP000430670">
    <property type="component" value="Unassembled WGS sequence"/>
</dbReference>
<name>A0A6I3SMP5_HELMO</name>